<dbReference type="Pfam" id="PF03009">
    <property type="entry name" value="GDPD"/>
    <property type="match status" value="1"/>
</dbReference>
<dbReference type="GO" id="GO:0006071">
    <property type="term" value="P:glycerol metabolic process"/>
    <property type="evidence" value="ECO:0007669"/>
    <property type="project" value="UniProtKB-KW"/>
</dbReference>
<evidence type="ECO:0000256" key="2">
    <source>
        <dbReference type="ARBA" id="ARBA00012247"/>
    </source>
</evidence>
<dbReference type="KEGG" id="psd:DSC_00125"/>
<reference evidence="9 10" key="1">
    <citation type="journal article" date="2012" name="J. Bacteriol.">
        <title>Complete Genome Sequence of the BTEX-Degrading Bacterium Pseudoxanthomonas spadix BD-a59.</title>
        <authorList>
            <person name="Lee S.H."/>
            <person name="Jin H.M."/>
            <person name="Lee H.J."/>
            <person name="Kim J.M."/>
            <person name="Jeon C.O."/>
        </authorList>
    </citation>
    <scope>NUCLEOTIDE SEQUENCE [LARGE SCALE GENOMIC DNA]</scope>
    <source>
        <strain evidence="9 10">BD-a59</strain>
    </source>
</reference>
<dbReference type="CDD" id="cd08602">
    <property type="entry name" value="GDPD_ScGlpQ1_like"/>
    <property type="match status" value="1"/>
</dbReference>
<evidence type="ECO:0000256" key="5">
    <source>
        <dbReference type="ARBA" id="ARBA00022801"/>
    </source>
</evidence>
<dbReference type="AlphaFoldDB" id="G7URK3"/>
<organism evidence="9 10">
    <name type="scientific">Pseudoxanthomonas spadix (strain BD-a59)</name>
    <dbReference type="NCBI Taxonomy" id="1045855"/>
    <lineage>
        <taxon>Bacteria</taxon>
        <taxon>Pseudomonadati</taxon>
        <taxon>Pseudomonadota</taxon>
        <taxon>Gammaproteobacteria</taxon>
        <taxon>Lysobacterales</taxon>
        <taxon>Lysobacteraceae</taxon>
        <taxon>Pseudoxanthomonas</taxon>
    </lineage>
</organism>
<feature type="signal peptide" evidence="7">
    <location>
        <begin position="1"/>
        <end position="22"/>
    </location>
</feature>
<dbReference type="GO" id="GO:0006629">
    <property type="term" value="P:lipid metabolic process"/>
    <property type="evidence" value="ECO:0007669"/>
    <property type="project" value="InterPro"/>
</dbReference>
<evidence type="ECO:0000256" key="1">
    <source>
        <dbReference type="ARBA" id="ARBA00007277"/>
    </source>
</evidence>
<dbReference type="InterPro" id="IPR030395">
    <property type="entry name" value="GP_PDE_dom"/>
</dbReference>
<dbReference type="SUPFAM" id="SSF51695">
    <property type="entry name" value="PLC-like phosphodiesterases"/>
    <property type="match status" value="1"/>
</dbReference>
<dbReference type="InterPro" id="IPR017946">
    <property type="entry name" value="PLC-like_Pdiesterase_TIM-brl"/>
</dbReference>
<dbReference type="STRING" id="1045855.DSC_00125"/>
<comment type="catalytic activity">
    <reaction evidence="6">
        <text>a sn-glycero-3-phosphodiester + H2O = an alcohol + sn-glycerol 3-phosphate + H(+)</text>
        <dbReference type="Rhea" id="RHEA:12969"/>
        <dbReference type="ChEBI" id="CHEBI:15377"/>
        <dbReference type="ChEBI" id="CHEBI:15378"/>
        <dbReference type="ChEBI" id="CHEBI:30879"/>
        <dbReference type="ChEBI" id="CHEBI:57597"/>
        <dbReference type="ChEBI" id="CHEBI:83408"/>
        <dbReference type="EC" id="3.1.4.46"/>
    </reaction>
</comment>
<keyword evidence="3 7" id="KW-0732">Signal</keyword>
<dbReference type="GO" id="GO:0008889">
    <property type="term" value="F:glycerophosphodiester phosphodiesterase activity"/>
    <property type="evidence" value="ECO:0007669"/>
    <property type="project" value="UniProtKB-EC"/>
</dbReference>
<dbReference type="PROSITE" id="PS51704">
    <property type="entry name" value="GP_PDE"/>
    <property type="match status" value="1"/>
</dbReference>
<dbReference type="EC" id="3.1.4.46" evidence="2"/>
<dbReference type="GO" id="GO:0042597">
    <property type="term" value="C:periplasmic space"/>
    <property type="evidence" value="ECO:0007669"/>
    <property type="project" value="TreeGrafter"/>
</dbReference>
<keyword evidence="5" id="KW-0378">Hydrolase</keyword>
<dbReference type="RefSeq" id="WP_014161999.1">
    <property type="nucleotide sequence ID" value="NC_016147.2"/>
</dbReference>
<name>G7URK3_PSEUP</name>
<evidence type="ECO:0000256" key="4">
    <source>
        <dbReference type="ARBA" id="ARBA00022798"/>
    </source>
</evidence>
<sequence length="369" mass="39446">MIRSTLFLAACMGALFSSTTSAQALAPLPADRALVIGHRGASALRPEHTLASYAKAIADGADFIEPDLVPTRDGVLISRHENEIGGTTDVAAHPQFASRKATRTIDGQTITGWFSEDFTLAELKTLRARERLPQLRGTAFDGQFQIVTLEEIIDFTAAEAAARGRVIGLIPEIKHPSYFQQRGQAMEAKVLATLQAHAYTRSAPVVIQSFEISNLRQLHALLDSGHRNIQLLQLIGAPDESPGDVLAAGGTLTYADMLTPAGLGEVASYAQILGPNLRSIIALDAQQHLGTPSSLVGDAHAAGLKVMPYTFRPENYFLPGDKRQGEAPTTRHEAGSIAEMRAFLDAGIDGLFTDDPALGRAAVDGWHAP</sequence>
<dbReference type="PANTHER" id="PTHR43620:SF7">
    <property type="entry name" value="GLYCEROPHOSPHODIESTER PHOSPHODIESTERASE GDPD5-RELATED"/>
    <property type="match status" value="1"/>
</dbReference>
<accession>G7URK3</accession>
<evidence type="ECO:0000256" key="6">
    <source>
        <dbReference type="ARBA" id="ARBA00047512"/>
    </source>
</evidence>
<dbReference type="Proteomes" id="UP000005870">
    <property type="component" value="Chromosome"/>
</dbReference>
<protein>
    <recommendedName>
        <fullName evidence="2">glycerophosphodiester phosphodiesterase</fullName>
        <ecNumber evidence="2">3.1.4.46</ecNumber>
    </recommendedName>
</protein>
<evidence type="ECO:0000313" key="10">
    <source>
        <dbReference type="Proteomes" id="UP000005870"/>
    </source>
</evidence>
<dbReference type="Gene3D" id="3.20.20.190">
    <property type="entry name" value="Phosphatidylinositol (PI) phosphodiesterase"/>
    <property type="match status" value="1"/>
</dbReference>
<dbReference type="HOGENOM" id="CLU_030226_0_0_6"/>
<feature type="domain" description="GP-PDE" evidence="8">
    <location>
        <begin position="33"/>
        <end position="363"/>
    </location>
</feature>
<gene>
    <name evidence="9" type="ordered locus">DSC_00125</name>
</gene>
<dbReference type="eggNOG" id="COG0584">
    <property type="taxonomic scope" value="Bacteria"/>
</dbReference>
<evidence type="ECO:0000256" key="3">
    <source>
        <dbReference type="ARBA" id="ARBA00022729"/>
    </source>
</evidence>
<dbReference type="EMBL" id="CP003093">
    <property type="protein sequence ID" value="AER54678.1"/>
    <property type="molecule type" value="Genomic_DNA"/>
</dbReference>
<evidence type="ECO:0000256" key="7">
    <source>
        <dbReference type="SAM" id="SignalP"/>
    </source>
</evidence>
<proteinExistence type="inferred from homology"/>
<dbReference type="OrthoDB" id="9795622at2"/>
<keyword evidence="10" id="KW-1185">Reference proteome</keyword>
<dbReference type="PANTHER" id="PTHR43620">
    <property type="entry name" value="GLYCEROPHOSPHORYL DIESTER PHOSPHODIESTERASE"/>
    <property type="match status" value="1"/>
</dbReference>
<evidence type="ECO:0000259" key="8">
    <source>
        <dbReference type="PROSITE" id="PS51704"/>
    </source>
</evidence>
<keyword evidence="4" id="KW-0319">Glycerol metabolism</keyword>
<feature type="chain" id="PRO_5003504296" description="glycerophosphodiester phosphodiesterase" evidence="7">
    <location>
        <begin position="23"/>
        <end position="369"/>
    </location>
</feature>
<evidence type="ECO:0000313" key="9">
    <source>
        <dbReference type="EMBL" id="AER54678.1"/>
    </source>
</evidence>
<comment type="similarity">
    <text evidence="1">Belongs to the glycerophosphoryl diester phosphodiesterase family.</text>
</comment>